<feature type="transmembrane region" description="Helical" evidence="5">
    <location>
        <begin position="394"/>
        <end position="412"/>
    </location>
</feature>
<dbReference type="SUPFAM" id="SSF53850">
    <property type="entry name" value="Periplasmic binding protein-like II"/>
    <property type="match status" value="1"/>
</dbReference>
<protein>
    <submittedName>
        <fullName evidence="7">Spermidine/putrescine transport system substrate-binding protein</fullName>
    </submittedName>
</protein>
<accession>A0A315XVW5</accession>
<dbReference type="InterPro" id="IPR001188">
    <property type="entry name" value="Sperm_putr-bd"/>
</dbReference>
<dbReference type="GO" id="GO:0015846">
    <property type="term" value="P:polyamine transport"/>
    <property type="evidence" value="ECO:0007669"/>
    <property type="project" value="InterPro"/>
</dbReference>
<evidence type="ECO:0000256" key="6">
    <source>
        <dbReference type="SAM" id="SignalP"/>
    </source>
</evidence>
<gene>
    <name evidence="7" type="ORF">IE37_03027</name>
</gene>
<comment type="subcellular location">
    <subcellularLocation>
        <location evidence="1">Periplasm</location>
    </subcellularLocation>
</comment>
<keyword evidence="2" id="KW-0813">Transport</keyword>
<comment type="caution">
    <text evidence="7">The sequence shown here is derived from an EMBL/GenBank/DDBJ whole genome shotgun (WGS) entry which is preliminary data.</text>
</comment>
<sequence>MKKKVFSLILASLVGVSALWSCTSDTAEEEDAEEESSAQTLTVSDPDYYTRFKGQNISINVYNWGEYISTGADEGTLDVNGEFEKLTGIKVNYTNYATNEELYAKLKGGAASYDVIIPSDYMISKMIKEGLVQKLDMDNIPNFSYIMDNFRNQAYDPTNEYSVPYTWGTVGIIYDTTMVDIPKEDIDWDLLWNEDYADQILMFDNPRDAFAIAEIMQGYSLNTENFDELEDAANKLKKQKRIVQGYVMDEVFDKMEAGDALIAPYYAGDALTILEGNDSLDFVVPKSGTNLFVDAMCIPTAARQKEAAEMYINFMCEPDIAFANIDYICYSTPHQAAYDMLDDDVKNSPVSYPDSQFIADKTTVFVNLSDEANLKMQTLWTDMKSAEDENSNRWIVPVFLIFCVLLMIFVLVRRYIRRKKDIF</sequence>
<proteinExistence type="predicted"/>
<dbReference type="AlphaFoldDB" id="A0A315XVW5"/>
<evidence type="ECO:0000313" key="7">
    <source>
        <dbReference type="EMBL" id="PWJ10389.1"/>
    </source>
</evidence>
<dbReference type="EMBL" id="QGDI01000014">
    <property type="protein sequence ID" value="PWJ10389.1"/>
    <property type="molecule type" value="Genomic_DNA"/>
</dbReference>
<dbReference type="Pfam" id="PF13343">
    <property type="entry name" value="SBP_bac_6"/>
    <property type="match status" value="1"/>
</dbReference>
<evidence type="ECO:0000256" key="5">
    <source>
        <dbReference type="SAM" id="Phobius"/>
    </source>
</evidence>
<dbReference type="GO" id="GO:0019808">
    <property type="term" value="F:polyamine binding"/>
    <property type="evidence" value="ECO:0007669"/>
    <property type="project" value="InterPro"/>
</dbReference>
<keyword evidence="3 6" id="KW-0732">Signal</keyword>
<dbReference type="PANTHER" id="PTHR30222">
    <property type="entry name" value="SPERMIDINE/PUTRESCINE-BINDING PERIPLASMIC PROTEIN"/>
    <property type="match status" value="1"/>
</dbReference>
<reference evidence="7 8" key="1">
    <citation type="submission" date="2018-05" db="EMBL/GenBank/DDBJ databases">
        <title>The Hungate 1000. A catalogue of reference genomes from the rumen microbiome.</title>
        <authorList>
            <person name="Kelly W."/>
        </authorList>
    </citation>
    <scope>NUCLEOTIDE SEQUENCE [LARGE SCALE GENOMIC DNA]</scope>
    <source>
        <strain evidence="7 8">SAb67</strain>
    </source>
</reference>
<dbReference type="RefSeq" id="WP_109727714.1">
    <property type="nucleotide sequence ID" value="NZ_QGDI01000014.1"/>
</dbReference>
<dbReference type="PANTHER" id="PTHR30222:SF17">
    <property type="entry name" value="SPERMIDINE_PUTRESCINE-BINDING PERIPLASMIC PROTEIN"/>
    <property type="match status" value="1"/>
</dbReference>
<feature type="signal peptide" evidence="6">
    <location>
        <begin position="1"/>
        <end position="27"/>
    </location>
</feature>
<keyword evidence="5" id="KW-0812">Transmembrane</keyword>
<evidence type="ECO:0000256" key="3">
    <source>
        <dbReference type="ARBA" id="ARBA00022729"/>
    </source>
</evidence>
<name>A0A315XVW5_RUMFL</name>
<evidence type="ECO:0000256" key="1">
    <source>
        <dbReference type="ARBA" id="ARBA00004418"/>
    </source>
</evidence>
<evidence type="ECO:0000313" key="8">
    <source>
        <dbReference type="Proteomes" id="UP000245720"/>
    </source>
</evidence>
<evidence type="ECO:0000256" key="4">
    <source>
        <dbReference type="ARBA" id="ARBA00022764"/>
    </source>
</evidence>
<keyword evidence="5" id="KW-0472">Membrane</keyword>
<dbReference type="GO" id="GO:0042597">
    <property type="term" value="C:periplasmic space"/>
    <property type="evidence" value="ECO:0007669"/>
    <property type="project" value="UniProtKB-SubCell"/>
</dbReference>
<organism evidence="7 8">
    <name type="scientific">Ruminococcus flavefaciens</name>
    <dbReference type="NCBI Taxonomy" id="1265"/>
    <lineage>
        <taxon>Bacteria</taxon>
        <taxon>Bacillati</taxon>
        <taxon>Bacillota</taxon>
        <taxon>Clostridia</taxon>
        <taxon>Eubacteriales</taxon>
        <taxon>Oscillospiraceae</taxon>
        <taxon>Ruminococcus</taxon>
    </lineage>
</organism>
<evidence type="ECO:0000256" key="2">
    <source>
        <dbReference type="ARBA" id="ARBA00022448"/>
    </source>
</evidence>
<dbReference type="Proteomes" id="UP000245720">
    <property type="component" value="Unassembled WGS sequence"/>
</dbReference>
<keyword evidence="5" id="KW-1133">Transmembrane helix</keyword>
<dbReference type="PRINTS" id="PR00909">
    <property type="entry name" value="SPERMDNBNDNG"/>
</dbReference>
<dbReference type="Gene3D" id="3.40.190.10">
    <property type="entry name" value="Periplasmic binding protein-like II"/>
    <property type="match status" value="2"/>
</dbReference>
<dbReference type="OrthoDB" id="9769319at2"/>
<dbReference type="CDD" id="cd13590">
    <property type="entry name" value="PBP2_PotD_PotF_like"/>
    <property type="match status" value="1"/>
</dbReference>
<keyword evidence="4" id="KW-0574">Periplasm</keyword>
<feature type="chain" id="PRO_5016439777" evidence="6">
    <location>
        <begin position="28"/>
        <end position="423"/>
    </location>
</feature>